<feature type="domain" description="Winged helix Storkhead-box1" evidence="2">
    <location>
        <begin position="204"/>
        <end position="256"/>
    </location>
</feature>
<feature type="compositionally biased region" description="Polar residues" evidence="1">
    <location>
        <begin position="485"/>
        <end position="503"/>
    </location>
</feature>
<name>A0A8S9Z666_9TREM</name>
<feature type="region of interest" description="Disordered" evidence="1">
    <location>
        <begin position="484"/>
        <end position="529"/>
    </location>
</feature>
<dbReference type="EMBL" id="JTDE01000568">
    <property type="protein sequence ID" value="KAF7260903.1"/>
    <property type="molecule type" value="Genomic_DNA"/>
</dbReference>
<dbReference type="GO" id="GO:0006357">
    <property type="term" value="P:regulation of transcription by RNA polymerase II"/>
    <property type="evidence" value="ECO:0007669"/>
    <property type="project" value="InterPro"/>
</dbReference>
<dbReference type="InterPro" id="IPR040126">
    <property type="entry name" value="STOX1/2"/>
</dbReference>
<sequence length="591" mass="68186">MDRTSITMLDRTIVIMLSETNDSLTTNSRNLFVAFQLVNAYRYWNLNLNEAMTSCYLVGLINPSSLLISGPSDQLDVIKTAWIKRLLKPPANFTIEGVGEFPTGLRARYVTQQSCISLKEAICYIIFDLSTSGSAIQPESNQSQSTMNVDHVHERSLMPYLYPNQLLRKLNIHDKKKRKDRNFENCFVLGDSWILLNSNSYQTDDQIITFEKIYSRLAIWYSGVILPSQSVILNALEELTMNGYIYQTEYGYNVMTSDKVRVARWIFDQQQRCPHRRRQQCMLSSNTTQLIIKDFNPRAVDKCLTDTSLTHHLHTTTVLGHKHISTGKHMNHPNSLKRREKIKRHNLKFESNSFESVRYTKDKEAEPRSDEKAMREWCLRRRVHPHFNRRLRWTRRRNRKSLKTESGFCHDYGMLDGEQPSSILISPSCPCGFKAYNNFDEHEHISDLANRLTSSYHTHFNYAEEMLERNCSAENVESHKFVKNTKASHSISSNTRTNNSAHDNANDETSKSVNSLVENPKSKITHSPSNCESRFFTSELLSRAFHSMPHSLNIHVPRADRSLQSCLEISGKRLRENSQSASSTGNTQVRV</sequence>
<dbReference type="AlphaFoldDB" id="A0A8S9Z666"/>
<dbReference type="GO" id="GO:0000977">
    <property type="term" value="F:RNA polymerase II transcription regulatory region sequence-specific DNA binding"/>
    <property type="evidence" value="ECO:0007669"/>
    <property type="project" value="TreeGrafter"/>
</dbReference>
<evidence type="ECO:0000256" key="1">
    <source>
        <dbReference type="SAM" id="MobiDB-lite"/>
    </source>
</evidence>
<proteinExistence type="predicted"/>
<comment type="caution">
    <text evidence="3">The sequence shown here is derived from an EMBL/GenBank/DDBJ whole genome shotgun (WGS) entry which is preliminary data.</text>
</comment>
<keyword evidence="4" id="KW-1185">Reference proteome</keyword>
<dbReference type="Proteomes" id="UP000822476">
    <property type="component" value="Unassembled WGS sequence"/>
</dbReference>
<evidence type="ECO:0000313" key="3">
    <source>
        <dbReference type="EMBL" id="KAF7260903.1"/>
    </source>
</evidence>
<gene>
    <name evidence="3" type="ORF">EG68_01855</name>
</gene>
<dbReference type="PANTHER" id="PTHR22437">
    <property type="entry name" value="WINGED HELIX DOMAIN-CONTAINING PROTEIN"/>
    <property type="match status" value="1"/>
</dbReference>
<dbReference type="OrthoDB" id="10020110at2759"/>
<dbReference type="PANTHER" id="PTHR22437:SF0">
    <property type="entry name" value="FI21431P1"/>
    <property type="match status" value="1"/>
</dbReference>
<reference evidence="3" key="1">
    <citation type="submission" date="2019-07" db="EMBL/GenBank/DDBJ databases">
        <title>Annotation for the trematode Paragonimus miyazaki's.</title>
        <authorList>
            <person name="Choi Y.-J."/>
        </authorList>
    </citation>
    <scope>NUCLEOTIDE SEQUENCE</scope>
    <source>
        <strain evidence="3">Japan</strain>
    </source>
</reference>
<organism evidence="3 4">
    <name type="scientific">Paragonimus skrjabini miyazakii</name>
    <dbReference type="NCBI Taxonomy" id="59628"/>
    <lineage>
        <taxon>Eukaryota</taxon>
        <taxon>Metazoa</taxon>
        <taxon>Spiralia</taxon>
        <taxon>Lophotrochozoa</taxon>
        <taxon>Platyhelminthes</taxon>
        <taxon>Trematoda</taxon>
        <taxon>Digenea</taxon>
        <taxon>Plagiorchiida</taxon>
        <taxon>Troglotremata</taxon>
        <taxon>Troglotrematidae</taxon>
        <taxon>Paragonimus</taxon>
    </lineage>
</organism>
<dbReference type="InterPro" id="IPR019391">
    <property type="entry name" value="Storkhead-box_WHD"/>
</dbReference>
<accession>A0A8S9Z666</accession>
<dbReference type="GO" id="GO:0005737">
    <property type="term" value="C:cytoplasm"/>
    <property type="evidence" value="ECO:0007669"/>
    <property type="project" value="TreeGrafter"/>
</dbReference>
<protein>
    <recommendedName>
        <fullName evidence="2">Winged helix Storkhead-box1 domain-containing protein</fullName>
    </recommendedName>
</protein>
<dbReference type="GO" id="GO:0005634">
    <property type="term" value="C:nucleus"/>
    <property type="evidence" value="ECO:0007669"/>
    <property type="project" value="TreeGrafter"/>
</dbReference>
<evidence type="ECO:0000259" key="2">
    <source>
        <dbReference type="Pfam" id="PF10264"/>
    </source>
</evidence>
<dbReference type="Pfam" id="PF10264">
    <property type="entry name" value="WHD_Storkhead"/>
    <property type="match status" value="1"/>
</dbReference>
<evidence type="ECO:0000313" key="4">
    <source>
        <dbReference type="Proteomes" id="UP000822476"/>
    </source>
</evidence>